<evidence type="ECO:0000256" key="9">
    <source>
        <dbReference type="ARBA" id="ARBA00023136"/>
    </source>
</evidence>
<dbReference type="GO" id="GO:0005506">
    <property type="term" value="F:iron ion binding"/>
    <property type="evidence" value="ECO:0007669"/>
    <property type="project" value="TreeGrafter"/>
</dbReference>
<evidence type="ECO:0000256" key="3">
    <source>
        <dbReference type="ARBA" id="ARBA00022516"/>
    </source>
</evidence>
<protein>
    <recommendedName>
        <fullName evidence="13">Fatty acid desaturase domain-containing protein</fullName>
    </recommendedName>
</protein>
<gene>
    <name evidence="11" type="ORF">DYB34_011674</name>
</gene>
<proteinExistence type="inferred from homology"/>
<evidence type="ECO:0000256" key="7">
    <source>
        <dbReference type="ARBA" id="ARBA00023002"/>
    </source>
</evidence>
<evidence type="ECO:0000256" key="8">
    <source>
        <dbReference type="ARBA" id="ARBA00023098"/>
    </source>
</evidence>
<evidence type="ECO:0000313" key="12">
    <source>
        <dbReference type="Proteomes" id="UP000283543"/>
    </source>
</evidence>
<evidence type="ECO:0000256" key="1">
    <source>
        <dbReference type="ARBA" id="ARBA00004141"/>
    </source>
</evidence>
<dbReference type="InterPro" id="IPR015876">
    <property type="entry name" value="Acyl-CoA_DS"/>
</dbReference>
<evidence type="ECO:0008006" key="13">
    <source>
        <dbReference type="Google" id="ProtNLM"/>
    </source>
</evidence>
<dbReference type="VEuPathDB" id="FungiDB:H257_09669"/>
<keyword evidence="7" id="KW-0560">Oxidoreductase</keyword>
<sequence>TWVAFFAMGEGWHNWHHVFPYDYAASEFGISAQWNPTKLFIDTMAKLGLVTDRKRALQAWEGRKARLYAKAVDDAVKAKTA</sequence>
<dbReference type="PANTHER" id="PTHR11351:SF31">
    <property type="entry name" value="DESATURASE 1, ISOFORM A-RELATED"/>
    <property type="match status" value="1"/>
</dbReference>
<dbReference type="AlphaFoldDB" id="A0A3R6Z2A6"/>
<dbReference type="GO" id="GO:0004768">
    <property type="term" value="F:stearoyl-CoA 9-desaturase activity"/>
    <property type="evidence" value="ECO:0007669"/>
    <property type="project" value="TreeGrafter"/>
</dbReference>
<keyword evidence="3" id="KW-0444">Lipid biosynthesis</keyword>
<evidence type="ECO:0000313" key="11">
    <source>
        <dbReference type="EMBL" id="RHY72864.1"/>
    </source>
</evidence>
<comment type="similarity">
    <text evidence="2">Belongs to the fatty acid desaturase type 1 family.</text>
</comment>
<evidence type="ECO:0000256" key="6">
    <source>
        <dbReference type="ARBA" id="ARBA00022989"/>
    </source>
</evidence>
<dbReference type="Proteomes" id="UP000283543">
    <property type="component" value="Unassembled WGS sequence"/>
</dbReference>
<keyword evidence="6" id="KW-1133">Transmembrane helix</keyword>
<accession>A0A3R6Z2A6</accession>
<dbReference type="GO" id="GO:0006636">
    <property type="term" value="P:unsaturated fatty acid biosynthetic process"/>
    <property type="evidence" value="ECO:0007669"/>
    <property type="project" value="TreeGrafter"/>
</dbReference>
<dbReference type="EMBL" id="QUTB01002391">
    <property type="protein sequence ID" value="RHY72864.1"/>
    <property type="molecule type" value="Genomic_DNA"/>
</dbReference>
<evidence type="ECO:0000256" key="4">
    <source>
        <dbReference type="ARBA" id="ARBA00022692"/>
    </source>
</evidence>
<comment type="caution">
    <text evidence="11">The sequence shown here is derived from an EMBL/GenBank/DDBJ whole genome shotgun (WGS) entry which is preliminary data.</text>
</comment>
<evidence type="ECO:0000256" key="2">
    <source>
        <dbReference type="ARBA" id="ARBA00009295"/>
    </source>
</evidence>
<organism evidence="11 12">
    <name type="scientific">Aphanomyces astaci</name>
    <name type="common">Crayfish plague agent</name>
    <dbReference type="NCBI Taxonomy" id="112090"/>
    <lineage>
        <taxon>Eukaryota</taxon>
        <taxon>Sar</taxon>
        <taxon>Stramenopiles</taxon>
        <taxon>Oomycota</taxon>
        <taxon>Saprolegniomycetes</taxon>
        <taxon>Saprolegniales</taxon>
        <taxon>Verrucalvaceae</taxon>
        <taxon>Aphanomyces</taxon>
    </lineage>
</organism>
<keyword evidence="5" id="KW-0276">Fatty acid metabolism</keyword>
<keyword evidence="4" id="KW-0812">Transmembrane</keyword>
<keyword evidence="8" id="KW-0443">Lipid metabolism</keyword>
<comment type="subcellular location">
    <subcellularLocation>
        <location evidence="1">Membrane</location>
        <topology evidence="1">Multi-pass membrane protein</topology>
    </subcellularLocation>
</comment>
<evidence type="ECO:0000256" key="5">
    <source>
        <dbReference type="ARBA" id="ARBA00022832"/>
    </source>
</evidence>
<dbReference type="GO" id="GO:0005789">
    <property type="term" value="C:endoplasmic reticulum membrane"/>
    <property type="evidence" value="ECO:0007669"/>
    <property type="project" value="TreeGrafter"/>
</dbReference>
<dbReference type="PANTHER" id="PTHR11351">
    <property type="entry name" value="ACYL-COA DESATURASE"/>
    <property type="match status" value="1"/>
</dbReference>
<evidence type="ECO:0000256" key="10">
    <source>
        <dbReference type="ARBA" id="ARBA00023160"/>
    </source>
</evidence>
<reference evidence="11 12" key="1">
    <citation type="submission" date="2018-08" db="EMBL/GenBank/DDBJ databases">
        <title>Aphanomyces genome sequencing and annotation.</title>
        <authorList>
            <person name="Minardi D."/>
            <person name="Oidtmann B."/>
            <person name="Van Der Giezen M."/>
            <person name="Studholme D.J."/>
        </authorList>
    </citation>
    <scope>NUCLEOTIDE SEQUENCE [LARGE SCALE GENOMIC DNA]</scope>
    <source>
        <strain evidence="11 12">Si</strain>
    </source>
</reference>
<keyword evidence="10" id="KW-0275">Fatty acid biosynthesis</keyword>
<name>A0A3R6Z2A6_APHAT</name>
<feature type="non-terminal residue" evidence="11">
    <location>
        <position position="1"/>
    </location>
</feature>
<keyword evidence="9" id="KW-0472">Membrane</keyword>